<evidence type="ECO:0000256" key="2">
    <source>
        <dbReference type="SAM" id="Phobius"/>
    </source>
</evidence>
<keyword evidence="2" id="KW-1133">Transmembrane helix</keyword>
<feature type="region of interest" description="Disordered" evidence="1">
    <location>
        <begin position="380"/>
        <end position="411"/>
    </location>
</feature>
<organism evidence="4 5">
    <name type="scientific">Frieseomelitta varia</name>
    <dbReference type="NCBI Taxonomy" id="561572"/>
    <lineage>
        <taxon>Eukaryota</taxon>
        <taxon>Metazoa</taxon>
        <taxon>Ecdysozoa</taxon>
        <taxon>Arthropoda</taxon>
        <taxon>Hexapoda</taxon>
        <taxon>Insecta</taxon>
        <taxon>Pterygota</taxon>
        <taxon>Neoptera</taxon>
        <taxon>Endopterygota</taxon>
        <taxon>Hymenoptera</taxon>
        <taxon>Apocrita</taxon>
        <taxon>Aculeata</taxon>
        <taxon>Apoidea</taxon>
        <taxon>Anthophila</taxon>
        <taxon>Apidae</taxon>
        <taxon>Frieseomelitta</taxon>
    </lineage>
</organism>
<keyword evidence="2" id="KW-0812">Transmembrane</keyword>
<comment type="caution">
    <text evidence="4">The sequence shown here is derived from an EMBL/GenBank/DDBJ whole genome shotgun (WGS) entry which is preliminary data.</text>
</comment>
<reference evidence="4" key="1">
    <citation type="submission" date="2019-11" db="EMBL/GenBank/DDBJ databases">
        <title>The nuclear and mitochondrial genomes of Frieseomelitta varia - a highly eusocial stingless bee (Meliponini) with a permanently sterile worker caste.</title>
        <authorList>
            <person name="Freitas F.C.P."/>
            <person name="Lourenco A.P."/>
            <person name="Nunes F.M.F."/>
            <person name="Paschoal A.R."/>
            <person name="Abreu F.C.P."/>
            <person name="Barbin F.O."/>
            <person name="Bataglia L."/>
            <person name="Cardoso-Junior C.A.M."/>
            <person name="Cervoni M.S."/>
            <person name="Silva S.R."/>
            <person name="Dalarmi F."/>
            <person name="Del Lama M.A."/>
            <person name="Depintor T.S."/>
            <person name="Ferreira K.M."/>
            <person name="Goria P.S."/>
            <person name="Jaskot M.C."/>
            <person name="Lago D.C."/>
            <person name="Luna-Lucena D."/>
            <person name="Moda L.M."/>
            <person name="Nascimento L."/>
            <person name="Pedrino M."/>
            <person name="Rabico F.O."/>
            <person name="Sanches F.C."/>
            <person name="Santos D.E."/>
            <person name="Santos C.G."/>
            <person name="Vieira J."/>
            <person name="Lopes T.F."/>
            <person name="Barchuk A.R."/>
            <person name="Hartfelder K."/>
            <person name="Simoes Z.L.P."/>
            <person name="Bitondi M.M.G."/>
            <person name="Pinheiro D.G."/>
        </authorList>
    </citation>
    <scope>NUCLEOTIDE SEQUENCE</scope>
    <source>
        <strain evidence="4">USP_RPSP 00005682</strain>
        <tissue evidence="4">Whole individual</tissue>
    </source>
</reference>
<dbReference type="InterPro" id="IPR036871">
    <property type="entry name" value="PX_dom_sf"/>
</dbReference>
<keyword evidence="2" id="KW-0472">Membrane</keyword>
<dbReference type="PROSITE" id="PS51207">
    <property type="entry name" value="PXA"/>
    <property type="match status" value="1"/>
</dbReference>
<protein>
    <recommendedName>
        <fullName evidence="3">PXA domain-containing protein</fullName>
    </recommendedName>
</protein>
<dbReference type="AlphaFoldDB" id="A0A833VLY6"/>
<dbReference type="Proteomes" id="UP000655588">
    <property type="component" value="Unassembled WGS sequence"/>
</dbReference>
<sequence>MSYRMTTKENKMFMKIQVHLSTKGLKYNSIEQYDLYYIGTKCNIEGSILILCLQWGNILCALLSLVIQEWAGLTPLPIYVSILWAIFIIILSVWLSCFLFQLALKANRPLNIKFLNNWLHKKILNNLKLHDSENESECNNKHENAVEENKDANSTQVSAEKQKHKTKSTSSGKDISAKRKRAIEIHNLVKEINLKFINIWYKSISDDTSFPNEAQKLLKKLLTKLFHKISLIDKIKLTHKLFNVFLLHLKEYHRALRRVEKGTASNIEEAFKYLHSGSRNMPALEHRLHRMVTILAQEFLQWELTSSLPCKLLLSILAKRLLIVIETVSCPNWLFRNLSDLLQPKDISKTQSEQQDNVSQAKKVISNALGDGITSATAAVIPRPLPKPKSESSTEALIDRENTSSSINDKRPTLRLHNLGTEHRGLWGQSMTEVDSEMEEDKISPVYEEPTDFATTIARLRTVLQQKSTVNTPLHVEEKSYVVYEGSQFTNLSIPWTEFHTALDGSQQLFYCIQFDDIEQRGVDLFETTTATVRRQYRDFAQLHTSLQEIPELTSIMSNLILPEGGRLELENYLKTLTTRLANECPPQLRHFLRPSSNANKKADVVAARFDKFLVKTVSGVFNTLKTVVPGFEIEQEEENVPLPTLMPLADIPWRFIEDIKSKSLAAELQQLITERTEYSCVDSAYEAVDSMESTNDSALFSHWWEIVKSSYEEDVDELDSHLILTCVAVDLICELLTGIRSNNALQQEAVVRWAKLLIGNVTEPVLQTATLQIFDQLGNISLHTVQNKLSEESLALLKERLLQELLAKIPNDIKLIFGEDGTLNILKYLLDSYEIKKVNIDLNLQILDVLASQLLNSCRSNHTTTVQ</sequence>
<evidence type="ECO:0000313" key="5">
    <source>
        <dbReference type="Proteomes" id="UP000655588"/>
    </source>
</evidence>
<feature type="transmembrane region" description="Helical" evidence="2">
    <location>
        <begin position="79"/>
        <end position="104"/>
    </location>
</feature>
<dbReference type="Pfam" id="PF02194">
    <property type="entry name" value="PXA"/>
    <property type="match status" value="1"/>
</dbReference>
<dbReference type="PANTHER" id="PTHR22775:SF3">
    <property type="entry name" value="SORTING NEXIN-13"/>
    <property type="match status" value="1"/>
</dbReference>
<feature type="compositionally biased region" description="Basic and acidic residues" evidence="1">
    <location>
        <begin position="138"/>
        <end position="151"/>
    </location>
</feature>
<proteinExistence type="predicted"/>
<accession>A0A833VLY6</accession>
<dbReference type="PANTHER" id="PTHR22775">
    <property type="entry name" value="SORTING NEXIN"/>
    <property type="match status" value="1"/>
</dbReference>
<dbReference type="Gene3D" id="3.30.1520.10">
    <property type="entry name" value="Phox-like domain"/>
    <property type="match status" value="1"/>
</dbReference>
<dbReference type="InterPro" id="IPR003114">
    <property type="entry name" value="Phox_assoc"/>
</dbReference>
<feature type="domain" description="PXA" evidence="3">
    <location>
        <begin position="177"/>
        <end position="342"/>
    </location>
</feature>
<evidence type="ECO:0000259" key="3">
    <source>
        <dbReference type="PROSITE" id="PS51207"/>
    </source>
</evidence>
<feature type="region of interest" description="Disordered" evidence="1">
    <location>
        <begin position="138"/>
        <end position="173"/>
    </location>
</feature>
<dbReference type="SUPFAM" id="SSF64268">
    <property type="entry name" value="PX domain"/>
    <property type="match status" value="1"/>
</dbReference>
<evidence type="ECO:0000313" key="4">
    <source>
        <dbReference type="EMBL" id="KAF3423626.1"/>
    </source>
</evidence>
<keyword evidence="5" id="KW-1185">Reference proteome</keyword>
<feature type="compositionally biased region" description="Basic and acidic residues" evidence="1">
    <location>
        <begin position="388"/>
        <end position="411"/>
    </location>
</feature>
<evidence type="ECO:0000256" key="1">
    <source>
        <dbReference type="SAM" id="MobiDB-lite"/>
    </source>
</evidence>
<dbReference type="GO" id="GO:0035091">
    <property type="term" value="F:phosphatidylinositol binding"/>
    <property type="evidence" value="ECO:0007669"/>
    <property type="project" value="InterPro"/>
</dbReference>
<gene>
    <name evidence="4" type="ORF">E2986_05517</name>
</gene>
<dbReference type="EMBL" id="WNWW01000552">
    <property type="protein sequence ID" value="KAF3423626.1"/>
    <property type="molecule type" value="Genomic_DNA"/>
</dbReference>
<name>A0A833VLY6_9HYME</name>